<protein>
    <submittedName>
        <fullName evidence="9">Uncharacterized protein</fullName>
    </submittedName>
</protein>
<feature type="domain" description="EF-hand" evidence="8">
    <location>
        <begin position="277"/>
        <end position="312"/>
    </location>
</feature>
<comment type="caution">
    <text evidence="9">The sequence shown here is derived from an EMBL/GenBank/DDBJ whole genome shotgun (WGS) entry which is preliminary data.</text>
</comment>
<keyword evidence="3" id="KW-0106">Calcium</keyword>
<feature type="domain" description="SH3" evidence="6">
    <location>
        <begin position="792"/>
        <end position="853"/>
    </location>
</feature>
<proteinExistence type="predicted"/>
<dbReference type="Gene3D" id="2.30.30.40">
    <property type="entry name" value="SH3 Domains"/>
    <property type="match status" value="1"/>
</dbReference>
<evidence type="ECO:0000259" key="6">
    <source>
        <dbReference type="PROSITE" id="PS50002"/>
    </source>
</evidence>
<dbReference type="SMART" id="SM00326">
    <property type="entry name" value="SH3"/>
    <property type="match status" value="1"/>
</dbReference>
<evidence type="ECO:0000256" key="5">
    <source>
        <dbReference type="SAM" id="MobiDB-lite"/>
    </source>
</evidence>
<feature type="compositionally biased region" description="Polar residues" evidence="5">
    <location>
        <begin position="331"/>
        <end position="341"/>
    </location>
</feature>
<evidence type="ECO:0000259" key="7">
    <source>
        <dbReference type="PROSITE" id="PS50031"/>
    </source>
</evidence>
<organism evidence="9 10">
    <name type="scientific">Coilia grayii</name>
    <name type="common">Gray's grenadier anchovy</name>
    <dbReference type="NCBI Taxonomy" id="363190"/>
    <lineage>
        <taxon>Eukaryota</taxon>
        <taxon>Metazoa</taxon>
        <taxon>Chordata</taxon>
        <taxon>Craniata</taxon>
        <taxon>Vertebrata</taxon>
        <taxon>Euteleostomi</taxon>
        <taxon>Actinopterygii</taxon>
        <taxon>Neopterygii</taxon>
        <taxon>Teleostei</taxon>
        <taxon>Clupei</taxon>
        <taxon>Clupeiformes</taxon>
        <taxon>Clupeoidei</taxon>
        <taxon>Engraulidae</taxon>
        <taxon>Coilinae</taxon>
        <taxon>Coilia</taxon>
    </lineage>
</organism>
<keyword evidence="10" id="KW-1185">Reference proteome</keyword>
<feature type="region of interest" description="Disordered" evidence="5">
    <location>
        <begin position="680"/>
        <end position="747"/>
    </location>
</feature>
<dbReference type="AlphaFoldDB" id="A0ABD1J725"/>
<dbReference type="GO" id="GO:0046872">
    <property type="term" value="F:metal ion binding"/>
    <property type="evidence" value="ECO:0007669"/>
    <property type="project" value="UniProtKB-KW"/>
</dbReference>
<name>A0ABD1J725_9TELE</name>
<dbReference type="InterPro" id="IPR011992">
    <property type="entry name" value="EF-hand-dom_pair"/>
</dbReference>
<evidence type="ECO:0000313" key="10">
    <source>
        <dbReference type="Proteomes" id="UP001591681"/>
    </source>
</evidence>
<feature type="domain" description="EH" evidence="7">
    <location>
        <begin position="14"/>
        <end position="102"/>
    </location>
</feature>
<dbReference type="PROSITE" id="PS50031">
    <property type="entry name" value="EH"/>
    <property type="match status" value="2"/>
</dbReference>
<feature type="region of interest" description="Disordered" evidence="5">
    <location>
        <begin position="374"/>
        <end position="393"/>
    </location>
</feature>
<feature type="domain" description="EF-hand" evidence="8">
    <location>
        <begin position="46"/>
        <end position="81"/>
    </location>
</feature>
<dbReference type="FunFam" id="1.10.238.10:FF:000055">
    <property type="entry name" value="Intersectin-1 isoform 1"/>
    <property type="match status" value="1"/>
</dbReference>
<dbReference type="InterPro" id="IPR001452">
    <property type="entry name" value="SH3_domain"/>
</dbReference>
<feature type="domain" description="EH" evidence="7">
    <location>
        <begin position="244"/>
        <end position="333"/>
    </location>
</feature>
<keyword evidence="2" id="KW-0479">Metal-binding</keyword>
<dbReference type="Proteomes" id="UP001591681">
    <property type="component" value="Unassembled WGS sequence"/>
</dbReference>
<dbReference type="PROSITE" id="PS00018">
    <property type="entry name" value="EF_HAND_1"/>
    <property type="match status" value="1"/>
</dbReference>
<evidence type="ECO:0000313" key="9">
    <source>
        <dbReference type="EMBL" id="KAL2082614.1"/>
    </source>
</evidence>
<dbReference type="Gene3D" id="1.10.238.10">
    <property type="entry name" value="EF-hand"/>
    <property type="match status" value="2"/>
</dbReference>
<dbReference type="CDD" id="cd00052">
    <property type="entry name" value="EH"/>
    <property type="match status" value="2"/>
</dbReference>
<feature type="compositionally biased region" description="Polar residues" evidence="5">
    <location>
        <begin position="864"/>
        <end position="883"/>
    </location>
</feature>
<feature type="region of interest" description="Disordered" evidence="5">
    <location>
        <begin position="853"/>
        <end position="892"/>
    </location>
</feature>
<evidence type="ECO:0000256" key="1">
    <source>
        <dbReference type="ARBA" id="ARBA00022443"/>
    </source>
</evidence>
<dbReference type="PANTHER" id="PTHR11216:SF29">
    <property type="entry name" value="INTERSECTIN-2"/>
    <property type="match status" value="1"/>
</dbReference>
<evidence type="ECO:0000256" key="2">
    <source>
        <dbReference type="ARBA" id="ARBA00022723"/>
    </source>
</evidence>
<dbReference type="InterPro" id="IPR000261">
    <property type="entry name" value="EH_dom"/>
</dbReference>
<reference evidence="9 10" key="1">
    <citation type="submission" date="2024-09" db="EMBL/GenBank/DDBJ databases">
        <title>A chromosome-level genome assembly of Gray's grenadier anchovy, Coilia grayii.</title>
        <authorList>
            <person name="Fu Z."/>
        </authorList>
    </citation>
    <scope>NUCLEOTIDE SEQUENCE [LARGE SCALE GENOMIC DNA]</scope>
    <source>
        <strain evidence="9">G4</strain>
        <tissue evidence="9">Muscle</tissue>
    </source>
</reference>
<feature type="region of interest" description="Disordered" evidence="5">
    <location>
        <begin position="329"/>
        <end position="358"/>
    </location>
</feature>
<accession>A0ABD1J725</accession>
<evidence type="ECO:0000259" key="8">
    <source>
        <dbReference type="PROSITE" id="PS50222"/>
    </source>
</evidence>
<dbReference type="InterPro" id="IPR036028">
    <property type="entry name" value="SH3-like_dom_sf"/>
</dbReference>
<dbReference type="EMBL" id="JBHFQA010000019">
    <property type="protein sequence ID" value="KAL2082614.1"/>
    <property type="molecule type" value="Genomic_DNA"/>
</dbReference>
<dbReference type="PROSITE" id="PS50222">
    <property type="entry name" value="EF_HAND_2"/>
    <property type="match status" value="2"/>
</dbReference>
<gene>
    <name evidence="9" type="ORF">ACEWY4_022432</name>
</gene>
<dbReference type="InterPro" id="IPR002048">
    <property type="entry name" value="EF_hand_dom"/>
</dbReference>
<dbReference type="PROSITE" id="PS50002">
    <property type="entry name" value="SH3"/>
    <property type="match status" value="1"/>
</dbReference>
<dbReference type="SUPFAM" id="SSF50044">
    <property type="entry name" value="SH3-domain"/>
    <property type="match status" value="1"/>
</dbReference>
<dbReference type="SMART" id="SM00054">
    <property type="entry name" value="EFh"/>
    <property type="match status" value="2"/>
</dbReference>
<dbReference type="Pfam" id="PF12763">
    <property type="entry name" value="EH"/>
    <property type="match status" value="2"/>
</dbReference>
<feature type="region of interest" description="Disordered" evidence="5">
    <location>
        <begin position="905"/>
        <end position="927"/>
    </location>
</feature>
<dbReference type="Pfam" id="PF14604">
    <property type="entry name" value="SH3_9"/>
    <property type="match status" value="1"/>
</dbReference>
<dbReference type="SMART" id="SM00027">
    <property type="entry name" value="EH"/>
    <property type="match status" value="2"/>
</dbReference>
<evidence type="ECO:0000256" key="3">
    <source>
        <dbReference type="ARBA" id="ARBA00022837"/>
    </source>
</evidence>
<dbReference type="PANTHER" id="PTHR11216">
    <property type="entry name" value="EH DOMAIN"/>
    <property type="match status" value="1"/>
</dbReference>
<dbReference type="InterPro" id="IPR018247">
    <property type="entry name" value="EF_Hand_1_Ca_BS"/>
</dbReference>
<sequence length="959" mass="107543">MNGGVNIWAITPEERSKHDRQFDSLTPTLGYVSGEQARKFFLQSGLPASVLAEIWSLADLTSDGRMDRLEFSIAMKLIKLQLQGQPLPSALPAIMKQTPTPSIMTSSSRFGMGSMPNLSVMPTPGVVPTATAPPPTLLPLPLPTALAPPLVPMGGIPMPLMPTSLSNPALPNGVALGCGLLAPSSVAVTTALSTSTSFPTGTSLSKAHSLLDLGSSSSNSSSTTSLASISPKKGLSDWAVPQASRLKYRQQFNSLDKLMSGYLSGPQVRNTLTASNLTQTQLATIWNLADVDQDGQLQAEEFILALHLVDLAKTGQPLPLSLPPELVPPSFRSTSKSSEMVNGTGPPLCPGPDLLEPELPQKAKNNMAVVSLEDRKKENFQRGSAELEKRRQALQEEARREEARREEARREEERQRQLREARHQEALRAQEQERRLQRQRELERQKEEERRREAERMEAERQELQRRRQQEQEEISHLRARKRSLQLELEAVGNKHKQISDCLRDARSKRQIQRAELELVNQRRDGKIAEISSLQSQLEDFQRQLSQLIPEQQQLKEKLRTIGLNKPNSAAMSSVKNSVCVKQLGCRKLKEQLDALERETTAKLSDMDQYNRDLKDLREKQMKQQSVLDGLVRVKEEKVRELQKKRKELEEKRKREEEEAARRAQLELELQREEEERQRQRQLQQEKEAQEREQEQIEAQARLRRAQEQAQEEERCRRREREEQQQEEERRRVEEQEKKRKEEEEEAEAVARQQDVLLLGTGVAEDLQAQLSALFKGVEDNTEVKPPPRKCTFLTPYRALYPFAARNGDELTLEAGVVVEVNEGTVGEPGWFYGSCQGKLGWFPQSYVEKCSSGETAVDPPPVNTNHTWGTDSTTSGNQSQGGPAQGDDQNLGFASGLEEAQISAFSSSLSDTPAAPPIQPEQSPLGVWERPSWSCLLWAEGAGFGSRSAPLLSSRAKA</sequence>
<feature type="compositionally biased region" description="Basic and acidic residues" evidence="5">
    <location>
        <begin position="680"/>
        <end position="695"/>
    </location>
</feature>
<feature type="compositionally biased region" description="Basic and acidic residues" evidence="5">
    <location>
        <begin position="712"/>
        <end position="742"/>
    </location>
</feature>
<keyword evidence="1 4" id="KW-0728">SH3 domain</keyword>
<evidence type="ECO:0000256" key="4">
    <source>
        <dbReference type="PROSITE-ProRule" id="PRU00192"/>
    </source>
</evidence>
<dbReference type="SUPFAM" id="SSF47473">
    <property type="entry name" value="EF-hand"/>
    <property type="match status" value="2"/>
</dbReference>